<evidence type="ECO:0000313" key="2">
    <source>
        <dbReference type="Proteomes" id="UP000076962"/>
    </source>
</evidence>
<gene>
    <name evidence="1" type="ORF">THIOM_002170</name>
</gene>
<name>A0A176S284_9GAMM</name>
<dbReference type="Proteomes" id="UP000076962">
    <property type="component" value="Unassembled WGS sequence"/>
</dbReference>
<dbReference type="EMBL" id="LUTY01001208">
    <property type="protein sequence ID" value="OAD22047.1"/>
    <property type="molecule type" value="Genomic_DNA"/>
</dbReference>
<organism evidence="1 2">
    <name type="scientific">Candidatus Thiomargarita nelsonii</name>
    <dbReference type="NCBI Taxonomy" id="1003181"/>
    <lineage>
        <taxon>Bacteria</taxon>
        <taxon>Pseudomonadati</taxon>
        <taxon>Pseudomonadota</taxon>
        <taxon>Gammaproteobacteria</taxon>
        <taxon>Thiotrichales</taxon>
        <taxon>Thiotrichaceae</taxon>
        <taxon>Thiomargarita</taxon>
    </lineage>
</organism>
<proteinExistence type="predicted"/>
<dbReference type="AlphaFoldDB" id="A0A176S284"/>
<reference evidence="1 2" key="1">
    <citation type="submission" date="2016-05" db="EMBL/GenBank/DDBJ databases">
        <title>Single-cell genome of chain-forming Candidatus Thiomargarita nelsonii and comparison to other large sulfur-oxidizing bacteria.</title>
        <authorList>
            <person name="Winkel M."/>
            <person name="Salman V."/>
            <person name="Woyke T."/>
            <person name="Schulz-Vogt H."/>
            <person name="Richter M."/>
            <person name="Flood B."/>
            <person name="Bailey J."/>
            <person name="Amann R."/>
            <person name="Mussmann M."/>
        </authorList>
    </citation>
    <scope>NUCLEOTIDE SEQUENCE [LARGE SCALE GENOMIC DNA]</scope>
    <source>
        <strain evidence="1 2">THI036</strain>
    </source>
</reference>
<evidence type="ECO:0000313" key="1">
    <source>
        <dbReference type="EMBL" id="OAD22047.1"/>
    </source>
</evidence>
<protein>
    <submittedName>
        <fullName evidence="1">Uncharacterized protein</fullName>
    </submittedName>
</protein>
<accession>A0A176S284</accession>
<comment type="caution">
    <text evidence="1">The sequence shown here is derived from an EMBL/GenBank/DDBJ whole genome shotgun (WGS) entry which is preliminary data.</text>
</comment>
<sequence length="72" mass="8445">MSIHRACLSNRKLAYFVLERPTCSSKSISNRRVIGVQSNALYMTKSPKFYYSNEFVYKTQLHFALYSKNSLR</sequence>
<keyword evidence="2" id="KW-1185">Reference proteome</keyword>